<dbReference type="Proteomes" id="UP000008037">
    <property type="component" value="Chromosome"/>
</dbReference>
<feature type="domain" description="SHSP" evidence="3">
    <location>
        <begin position="95"/>
        <end position="191"/>
    </location>
</feature>
<sequence>MGSRRWSPWGASTTGSMFREFEDMRRDIERMFEETIQDIGRVPKELVREYETPSGKVREVGPLVYGYTATIGPDGKPKIREFGNVRPSLGAAATPMLSSELEPLADVITSDKEVKVTIDMPGVSKQDIKISAYDSTVEVSTVENAKRRYYKVVELPPETDIETAKSTFTNGILEITFNKKAKPKGREIKVE</sequence>
<evidence type="ECO:0000313" key="5">
    <source>
        <dbReference type="Proteomes" id="UP000008037"/>
    </source>
</evidence>
<dbReference type="Pfam" id="PF00011">
    <property type="entry name" value="HSP20"/>
    <property type="match status" value="1"/>
</dbReference>
<gene>
    <name evidence="4" type="primary">hsp20</name>
    <name evidence="4" type="ordered locus">Ngar_c30690</name>
</gene>
<comment type="similarity">
    <text evidence="1 2">Belongs to the small heat shock protein (HSP20) family.</text>
</comment>
<dbReference type="CDD" id="cd06464">
    <property type="entry name" value="ACD_sHsps-like"/>
    <property type="match status" value="1"/>
</dbReference>
<proteinExistence type="inferred from homology"/>
<evidence type="ECO:0000256" key="1">
    <source>
        <dbReference type="PROSITE-ProRule" id="PRU00285"/>
    </source>
</evidence>
<dbReference type="PROSITE" id="PS01031">
    <property type="entry name" value="SHSP"/>
    <property type="match status" value="1"/>
</dbReference>
<dbReference type="SUPFAM" id="SSF49764">
    <property type="entry name" value="HSP20-like chaperones"/>
    <property type="match status" value="1"/>
</dbReference>
<reference evidence="4 5" key="1">
    <citation type="journal article" date="2012" name="Environ. Microbiol.">
        <title>The genome of the ammonia-oxidizing Candidatus Nitrososphaera gargensis: insights into metabolic versatility and environmental adaptations.</title>
        <authorList>
            <person name="Spang A."/>
            <person name="Poehlein A."/>
            <person name="Offre P."/>
            <person name="Zumbragel S."/>
            <person name="Haider S."/>
            <person name="Rychlik N."/>
            <person name="Nowka B."/>
            <person name="Schmeisser C."/>
            <person name="Lebedeva E.V."/>
            <person name="Rattei T."/>
            <person name="Bohm C."/>
            <person name="Schmid M."/>
            <person name="Galushko A."/>
            <person name="Hatzenpichler R."/>
            <person name="Weinmaier T."/>
            <person name="Daniel R."/>
            <person name="Schleper C."/>
            <person name="Spieck E."/>
            <person name="Streit W."/>
            <person name="Wagner M."/>
        </authorList>
    </citation>
    <scope>NUCLEOTIDE SEQUENCE [LARGE SCALE GENOMIC DNA]</scope>
    <source>
        <strain evidence="5">Ga9.2</strain>
    </source>
</reference>
<accession>K0IJ07</accession>
<evidence type="ECO:0000313" key="4">
    <source>
        <dbReference type="EMBL" id="AFU59985.1"/>
    </source>
</evidence>
<keyword evidence="5" id="KW-1185">Reference proteome</keyword>
<dbReference type="OrthoDB" id="26084at2157"/>
<dbReference type="HOGENOM" id="CLU_117605_1_0_2"/>
<dbReference type="KEGG" id="nga:Ngar_c30690"/>
<dbReference type="EMBL" id="CP002408">
    <property type="protein sequence ID" value="AFU59985.1"/>
    <property type="molecule type" value="Genomic_DNA"/>
</dbReference>
<protein>
    <submittedName>
        <fullName evidence="4">Putative heat shock protein Hsp20</fullName>
    </submittedName>
</protein>
<keyword evidence="4" id="KW-0346">Stress response</keyword>
<organism evidence="4 5">
    <name type="scientific">Nitrososphaera gargensis (strain Ga9.2)</name>
    <dbReference type="NCBI Taxonomy" id="1237085"/>
    <lineage>
        <taxon>Archaea</taxon>
        <taxon>Nitrososphaerota</taxon>
        <taxon>Nitrososphaeria</taxon>
        <taxon>Nitrososphaerales</taxon>
        <taxon>Nitrososphaeraceae</taxon>
        <taxon>Nitrososphaera</taxon>
    </lineage>
</organism>
<dbReference type="InterPro" id="IPR008978">
    <property type="entry name" value="HSP20-like_chaperone"/>
</dbReference>
<dbReference type="AlphaFoldDB" id="K0IJ07"/>
<dbReference type="Gene3D" id="2.60.40.790">
    <property type="match status" value="1"/>
</dbReference>
<name>K0IJ07_NITGG</name>
<dbReference type="NCBIfam" id="NF041800">
    <property type="entry name" value="Hsp20"/>
    <property type="match status" value="1"/>
</dbReference>
<dbReference type="FunCoup" id="K0IJ07">
    <property type="interactions" value="1"/>
</dbReference>
<dbReference type="InParanoid" id="K0IJ07"/>
<dbReference type="InterPro" id="IPR002068">
    <property type="entry name" value="A-crystallin/Hsp20_dom"/>
</dbReference>
<dbReference type="STRING" id="1237085.Ngar_c30690"/>
<evidence type="ECO:0000256" key="2">
    <source>
        <dbReference type="RuleBase" id="RU003616"/>
    </source>
</evidence>
<evidence type="ECO:0000259" key="3">
    <source>
        <dbReference type="PROSITE" id="PS01031"/>
    </source>
</evidence>